<feature type="chain" id="PRO_5001770731" evidence="3">
    <location>
        <begin position="20"/>
        <end position="220"/>
    </location>
</feature>
<dbReference type="HOGENOM" id="CLU_093550_0_0_1"/>
<evidence type="ECO:0000256" key="1">
    <source>
        <dbReference type="SAM" id="MobiDB-lite"/>
    </source>
</evidence>
<evidence type="ECO:0000313" key="4">
    <source>
        <dbReference type="EMBL" id="KEY63960.1"/>
    </source>
</evidence>
<dbReference type="AlphaFoldDB" id="A0A084AF81"/>
<feature type="region of interest" description="Disordered" evidence="1">
    <location>
        <begin position="162"/>
        <end position="197"/>
    </location>
</feature>
<accession>A0A084AF81</accession>
<keyword evidence="2" id="KW-1133">Transmembrane helix</keyword>
<evidence type="ECO:0000313" key="5">
    <source>
        <dbReference type="Proteomes" id="UP000028045"/>
    </source>
</evidence>
<keyword evidence="2" id="KW-0472">Membrane</keyword>
<organism evidence="4 5">
    <name type="scientific">Stachybotrys chartarum (strain CBS 109288 / IBT 7711)</name>
    <name type="common">Toxic black mold</name>
    <name type="synonym">Stilbospora chartarum</name>
    <dbReference type="NCBI Taxonomy" id="1280523"/>
    <lineage>
        <taxon>Eukaryota</taxon>
        <taxon>Fungi</taxon>
        <taxon>Dikarya</taxon>
        <taxon>Ascomycota</taxon>
        <taxon>Pezizomycotina</taxon>
        <taxon>Sordariomycetes</taxon>
        <taxon>Hypocreomycetidae</taxon>
        <taxon>Hypocreales</taxon>
        <taxon>Stachybotryaceae</taxon>
        <taxon>Stachybotrys</taxon>
    </lineage>
</organism>
<reference evidence="4 5" key="1">
    <citation type="journal article" date="2014" name="BMC Genomics">
        <title>Comparative genome sequencing reveals chemotype-specific gene clusters in the toxigenic black mold Stachybotrys.</title>
        <authorList>
            <person name="Semeiks J."/>
            <person name="Borek D."/>
            <person name="Otwinowski Z."/>
            <person name="Grishin N.V."/>
        </authorList>
    </citation>
    <scope>NUCLEOTIDE SEQUENCE [LARGE SCALE GENOMIC DNA]</scope>
    <source>
        <strain evidence="5">CBS 109288 / IBT 7711</strain>
    </source>
</reference>
<keyword evidence="5" id="KW-1185">Reference proteome</keyword>
<keyword evidence="2" id="KW-0812">Transmembrane</keyword>
<proteinExistence type="predicted"/>
<name>A0A084AF81_STACB</name>
<protein>
    <submittedName>
        <fullName evidence="4">Uncharacterized protein</fullName>
    </submittedName>
</protein>
<sequence>MHMISSVVTLGSMFAMATAVSSRGVLEFPDSVPMEKRQPTGAAYDCHSDCGFAIRGAREDGYCDNEEWLGLLNDCLACANQFDIWIHYGDSVGEAAEACGLDATPAPVDGGEETSSAAAEPAVSTSAVVVETSTAEPAVSTSVVVVETTSAVDSTLVPVTTTSAEAAPSTSIPSTTTASAGFPGNATTPEPTPELSGAPGTLLSGAFAAVAAIVAAALLM</sequence>
<evidence type="ECO:0000256" key="3">
    <source>
        <dbReference type="SAM" id="SignalP"/>
    </source>
</evidence>
<dbReference type="EMBL" id="KL648757">
    <property type="protein sequence ID" value="KEY63960.1"/>
    <property type="molecule type" value="Genomic_DNA"/>
</dbReference>
<evidence type="ECO:0000256" key="2">
    <source>
        <dbReference type="SAM" id="Phobius"/>
    </source>
</evidence>
<feature type="transmembrane region" description="Helical" evidence="2">
    <location>
        <begin position="200"/>
        <end position="219"/>
    </location>
</feature>
<dbReference type="OrthoDB" id="4160690at2759"/>
<keyword evidence="3" id="KW-0732">Signal</keyword>
<feature type="compositionally biased region" description="Low complexity" evidence="1">
    <location>
        <begin position="162"/>
        <end position="180"/>
    </location>
</feature>
<gene>
    <name evidence="4" type="ORF">S7711_08685</name>
</gene>
<dbReference type="Proteomes" id="UP000028045">
    <property type="component" value="Unassembled WGS sequence"/>
</dbReference>
<feature type="signal peptide" evidence="3">
    <location>
        <begin position="1"/>
        <end position="19"/>
    </location>
</feature>